<reference evidence="4" key="2">
    <citation type="submission" date="2021-03" db="EMBL/GenBank/DDBJ databases">
        <authorList>
            <person name="Cao W."/>
        </authorList>
    </citation>
    <scope>NUCLEOTIDE SEQUENCE</scope>
    <source>
        <strain evidence="4">110414</strain>
    </source>
</reference>
<dbReference type="Proteomes" id="UP000673447">
    <property type="component" value="Unassembled WGS sequence"/>
</dbReference>
<evidence type="ECO:0000259" key="3">
    <source>
        <dbReference type="Pfam" id="PF01738"/>
    </source>
</evidence>
<dbReference type="RefSeq" id="WP_210535956.1">
    <property type="nucleotide sequence ID" value="NZ_JAGKTC010000001.1"/>
</dbReference>
<protein>
    <submittedName>
        <fullName evidence="4">Dienelactone hydrolase family protein</fullName>
    </submittedName>
</protein>
<feature type="domain" description="Dienelactone hydrolase" evidence="3">
    <location>
        <begin position="109"/>
        <end position="253"/>
    </location>
</feature>
<gene>
    <name evidence="4" type="ORF">J5837_06990</name>
</gene>
<dbReference type="PANTHER" id="PTHR43037:SF1">
    <property type="entry name" value="BLL1128 PROTEIN"/>
    <property type="match status" value="1"/>
</dbReference>
<organism evidence="4 5">
    <name type="scientific">Pseudoxanthomonas helianthi</name>
    <dbReference type="NCBI Taxonomy" id="1453541"/>
    <lineage>
        <taxon>Bacteria</taxon>
        <taxon>Pseudomonadati</taxon>
        <taxon>Pseudomonadota</taxon>
        <taxon>Gammaproteobacteria</taxon>
        <taxon>Lysobacterales</taxon>
        <taxon>Lysobacteraceae</taxon>
        <taxon>Pseudoxanthomonas</taxon>
    </lineage>
</organism>
<dbReference type="Gene3D" id="3.40.50.1820">
    <property type="entry name" value="alpha/beta hydrolase"/>
    <property type="match status" value="1"/>
</dbReference>
<proteinExistence type="predicted"/>
<dbReference type="InterPro" id="IPR002925">
    <property type="entry name" value="Dienelactn_hydro"/>
</dbReference>
<evidence type="ECO:0000256" key="1">
    <source>
        <dbReference type="ARBA" id="ARBA00022729"/>
    </source>
</evidence>
<dbReference type="SUPFAM" id="SSF53474">
    <property type="entry name" value="alpha/beta-Hydrolases"/>
    <property type="match status" value="1"/>
</dbReference>
<dbReference type="EMBL" id="JAGKTC010000001">
    <property type="protein sequence ID" value="MBP3984173.1"/>
    <property type="molecule type" value="Genomic_DNA"/>
</dbReference>
<name>A0A940X1F1_9GAMM</name>
<keyword evidence="5" id="KW-1185">Reference proteome</keyword>
<keyword evidence="1 2" id="KW-0732">Signal</keyword>
<keyword evidence="4" id="KW-0378">Hydrolase</keyword>
<dbReference type="GO" id="GO:0016787">
    <property type="term" value="F:hydrolase activity"/>
    <property type="evidence" value="ECO:0007669"/>
    <property type="project" value="UniProtKB-KW"/>
</dbReference>
<evidence type="ECO:0000313" key="5">
    <source>
        <dbReference type="Proteomes" id="UP000673447"/>
    </source>
</evidence>
<dbReference type="PROSITE" id="PS51257">
    <property type="entry name" value="PROKAR_LIPOPROTEIN"/>
    <property type="match status" value="1"/>
</dbReference>
<feature type="chain" id="PRO_5037299985" evidence="2">
    <location>
        <begin position="23"/>
        <end position="277"/>
    </location>
</feature>
<dbReference type="Pfam" id="PF01738">
    <property type="entry name" value="DLH"/>
    <property type="match status" value="1"/>
</dbReference>
<dbReference type="AlphaFoldDB" id="A0A940X1F1"/>
<dbReference type="InterPro" id="IPR050955">
    <property type="entry name" value="Plant_Biomass_Hydrol_Est"/>
</dbReference>
<dbReference type="PANTHER" id="PTHR43037">
    <property type="entry name" value="UNNAMED PRODUCT-RELATED"/>
    <property type="match status" value="1"/>
</dbReference>
<evidence type="ECO:0000313" key="4">
    <source>
        <dbReference type="EMBL" id="MBP3984173.1"/>
    </source>
</evidence>
<reference evidence="4" key="1">
    <citation type="journal article" date="2016" name="Int. J. Syst. Evol. Microbiol.">
        <title>Pseudoxanthomonas helianthi sp. nov., isolated from roots of Jerusalem artichoke (Helianthus tuberosus).</title>
        <authorList>
            <person name="Kittiwongwattana C."/>
            <person name="Thawai C."/>
        </authorList>
    </citation>
    <scope>NUCLEOTIDE SEQUENCE</scope>
    <source>
        <strain evidence="4">110414</strain>
    </source>
</reference>
<accession>A0A940X1F1</accession>
<comment type="caution">
    <text evidence="4">The sequence shown here is derived from an EMBL/GenBank/DDBJ whole genome shotgun (WGS) entry which is preliminary data.</text>
</comment>
<evidence type="ECO:0000256" key="2">
    <source>
        <dbReference type="SAM" id="SignalP"/>
    </source>
</evidence>
<feature type="signal peptide" evidence="2">
    <location>
        <begin position="1"/>
        <end position="22"/>
    </location>
</feature>
<dbReference type="InterPro" id="IPR029058">
    <property type="entry name" value="AB_hydrolase_fold"/>
</dbReference>
<sequence length="277" mass="29946">MTLRRILIVLACATLTACASHGGVEIVRDAPPLDRSGVARITADDFVAADFASDDGTTLAYRLLAPERIEAGRHYPLVVQFHSSGGIGTDNRAQIEKDASARAWALPEIRAGYPAFVLAPQFSARSANYDDPKTPRVAFAAPQLSAALQLIDAFVATHPVDPQRIYVTGFSMGGSTAWLAALARPRFFAAVVPVGAIAPDREQAATLAPLPILAFHGDADTENPIASDREMTAAIRAAGGRDVRLREYVGLEHQPPGDFIPGRWWRDWLFAQRREAH</sequence>